<reference evidence="9" key="1">
    <citation type="submission" date="2018-05" db="EMBL/GenBank/DDBJ databases">
        <authorList>
            <person name="Lanie J.A."/>
            <person name="Ng W.-L."/>
            <person name="Kazmierczak K.M."/>
            <person name="Andrzejewski T.M."/>
            <person name="Davidsen T.M."/>
            <person name="Wayne K.J."/>
            <person name="Tettelin H."/>
            <person name="Glass J.I."/>
            <person name="Rusch D."/>
            <person name="Podicherti R."/>
            <person name="Tsui H.-C.T."/>
            <person name="Winkler M.E."/>
        </authorList>
    </citation>
    <scope>NUCLEOTIDE SEQUENCE</scope>
</reference>
<dbReference type="InterPro" id="IPR035906">
    <property type="entry name" value="MetI-like_sf"/>
</dbReference>
<organism evidence="9">
    <name type="scientific">marine metagenome</name>
    <dbReference type="NCBI Taxonomy" id="408172"/>
    <lineage>
        <taxon>unclassified sequences</taxon>
        <taxon>metagenomes</taxon>
        <taxon>ecological metagenomes</taxon>
    </lineage>
</organism>
<dbReference type="AlphaFoldDB" id="A0A381XJF6"/>
<feature type="domain" description="ABC transmembrane type-1" evidence="8">
    <location>
        <begin position="49"/>
        <end position="237"/>
    </location>
</feature>
<dbReference type="EMBL" id="UINC01015386">
    <property type="protein sequence ID" value="SVA64829.1"/>
    <property type="molecule type" value="Genomic_DNA"/>
</dbReference>
<keyword evidence="5 7" id="KW-1133">Transmembrane helix</keyword>
<feature type="transmembrane region" description="Helical" evidence="7">
    <location>
        <begin position="119"/>
        <end position="138"/>
    </location>
</feature>
<evidence type="ECO:0000256" key="1">
    <source>
        <dbReference type="ARBA" id="ARBA00004651"/>
    </source>
</evidence>
<gene>
    <name evidence="9" type="ORF">METZ01_LOCUS117683</name>
</gene>
<evidence type="ECO:0000256" key="2">
    <source>
        <dbReference type="ARBA" id="ARBA00022448"/>
    </source>
</evidence>
<accession>A0A381XJF6</accession>
<dbReference type="PROSITE" id="PS50928">
    <property type="entry name" value="ABC_TM1"/>
    <property type="match status" value="1"/>
</dbReference>
<dbReference type="Gene3D" id="1.10.3720.10">
    <property type="entry name" value="MetI-like"/>
    <property type="match status" value="1"/>
</dbReference>
<evidence type="ECO:0000256" key="7">
    <source>
        <dbReference type="SAM" id="Phobius"/>
    </source>
</evidence>
<keyword evidence="6 7" id="KW-0472">Membrane</keyword>
<dbReference type="SUPFAM" id="SSF161098">
    <property type="entry name" value="MetI-like"/>
    <property type="match status" value="1"/>
</dbReference>
<evidence type="ECO:0000259" key="8">
    <source>
        <dbReference type="PROSITE" id="PS50928"/>
    </source>
</evidence>
<evidence type="ECO:0000256" key="5">
    <source>
        <dbReference type="ARBA" id="ARBA00022989"/>
    </source>
</evidence>
<keyword evidence="3" id="KW-1003">Cell membrane</keyword>
<comment type="subcellular location">
    <subcellularLocation>
        <location evidence="1">Cell membrane</location>
        <topology evidence="1">Multi-pass membrane protein</topology>
    </subcellularLocation>
</comment>
<evidence type="ECO:0000256" key="3">
    <source>
        <dbReference type="ARBA" id="ARBA00022475"/>
    </source>
</evidence>
<dbReference type="InterPro" id="IPR000515">
    <property type="entry name" value="MetI-like"/>
</dbReference>
<dbReference type="GO" id="GO:0055085">
    <property type="term" value="P:transmembrane transport"/>
    <property type="evidence" value="ECO:0007669"/>
    <property type="project" value="InterPro"/>
</dbReference>
<name>A0A381XJF6_9ZZZZ</name>
<dbReference type="GO" id="GO:0005886">
    <property type="term" value="C:plasma membrane"/>
    <property type="evidence" value="ECO:0007669"/>
    <property type="project" value="UniProtKB-SubCell"/>
</dbReference>
<dbReference type="PANTHER" id="PTHR30151:SF0">
    <property type="entry name" value="ABC TRANSPORTER PERMEASE PROTEIN MJ0413-RELATED"/>
    <property type="match status" value="1"/>
</dbReference>
<keyword evidence="2" id="KW-0813">Transport</keyword>
<feature type="transmembrane region" description="Helical" evidence="7">
    <location>
        <begin position="214"/>
        <end position="233"/>
    </location>
</feature>
<feature type="transmembrane region" description="Helical" evidence="7">
    <location>
        <begin position="55"/>
        <end position="80"/>
    </location>
</feature>
<sequence length="245" mass="27244">VRRLLQPVIFLVVIGGIWEFGVRYFEIHPYLLPPVSDILQAGWLSRGELWQHGIITFWEILIGFAAAVVCGVLVAVCVFFSAVARRTIYPMVTALQSLPKIALAPLMIVWFGYGIMSKLIMTFLFAFFPIVISTLGGLSNTQETLLEHFRALRASPWSTFWRLRVPAALPSFIDGCKIAMPLAVIGAIIGEFVGSERGLGNLILFTMSAGRTDLLFATLLAVTVLSLVLYWAIEALGRLVWWRSL</sequence>
<dbReference type="CDD" id="cd06261">
    <property type="entry name" value="TM_PBP2"/>
    <property type="match status" value="1"/>
</dbReference>
<evidence type="ECO:0000313" key="9">
    <source>
        <dbReference type="EMBL" id="SVA64829.1"/>
    </source>
</evidence>
<protein>
    <recommendedName>
        <fullName evidence="8">ABC transmembrane type-1 domain-containing protein</fullName>
    </recommendedName>
</protein>
<keyword evidence="4 7" id="KW-0812">Transmembrane</keyword>
<evidence type="ECO:0000256" key="6">
    <source>
        <dbReference type="ARBA" id="ARBA00023136"/>
    </source>
</evidence>
<feature type="non-terminal residue" evidence="9">
    <location>
        <position position="1"/>
    </location>
</feature>
<proteinExistence type="predicted"/>
<dbReference type="PANTHER" id="PTHR30151">
    <property type="entry name" value="ALKANE SULFONATE ABC TRANSPORTER-RELATED, MEMBRANE SUBUNIT"/>
    <property type="match status" value="1"/>
</dbReference>
<dbReference type="Pfam" id="PF00528">
    <property type="entry name" value="BPD_transp_1"/>
    <property type="match status" value="1"/>
</dbReference>
<evidence type="ECO:0000256" key="4">
    <source>
        <dbReference type="ARBA" id="ARBA00022692"/>
    </source>
</evidence>
<feature type="transmembrane region" description="Helical" evidence="7">
    <location>
        <begin position="7"/>
        <end position="25"/>
    </location>
</feature>